<keyword evidence="5" id="KW-0418">Kinase</keyword>
<keyword evidence="4" id="KW-0808">Transferase</keyword>
<comment type="caution">
    <text evidence="11">The sequence shown here is derived from an EMBL/GenBank/DDBJ whole genome shotgun (WGS) entry which is preliminary data.</text>
</comment>
<dbReference type="InterPro" id="IPR001789">
    <property type="entry name" value="Sig_transdc_resp-reg_receiver"/>
</dbReference>
<dbReference type="InterPro" id="IPR011006">
    <property type="entry name" value="CheY-like_superfamily"/>
</dbReference>
<reference evidence="11 12" key="1">
    <citation type="submission" date="2021-01" db="EMBL/GenBank/DDBJ databases">
        <title>Belnapia mucosa sp. nov. and Belnapia arida sp. nov., isolated from the Tabernas Desert (Almeria, Spain).</title>
        <authorList>
            <person name="Molina-Menor E."/>
            <person name="Vidal-Verdu A."/>
            <person name="Calonge A."/>
            <person name="Satari L."/>
            <person name="Pereto J."/>
            <person name="Porcar M."/>
        </authorList>
    </citation>
    <scope>NUCLEOTIDE SEQUENCE [LARGE SCALE GENOMIC DNA]</scope>
    <source>
        <strain evidence="11 12">T18</strain>
    </source>
</reference>
<dbReference type="SMART" id="SM00091">
    <property type="entry name" value="PAS"/>
    <property type="match status" value="2"/>
</dbReference>
<evidence type="ECO:0000259" key="10">
    <source>
        <dbReference type="PROSITE" id="PS50113"/>
    </source>
</evidence>
<dbReference type="SMART" id="SM00388">
    <property type="entry name" value="HisKA"/>
    <property type="match status" value="1"/>
</dbReference>
<organism evidence="11 12">
    <name type="scientific">Belnapia arida</name>
    <dbReference type="NCBI Taxonomy" id="2804533"/>
    <lineage>
        <taxon>Bacteria</taxon>
        <taxon>Pseudomonadati</taxon>
        <taxon>Pseudomonadota</taxon>
        <taxon>Alphaproteobacteria</taxon>
        <taxon>Acetobacterales</taxon>
        <taxon>Roseomonadaceae</taxon>
        <taxon>Belnapia</taxon>
    </lineage>
</organism>
<dbReference type="Gene3D" id="3.40.50.2300">
    <property type="match status" value="1"/>
</dbReference>
<dbReference type="PANTHER" id="PTHR43065:SF42">
    <property type="entry name" value="TWO-COMPONENT SENSOR PPRA"/>
    <property type="match status" value="1"/>
</dbReference>
<dbReference type="SUPFAM" id="SSF55781">
    <property type="entry name" value="GAF domain-like"/>
    <property type="match status" value="1"/>
</dbReference>
<dbReference type="Pfam" id="PF13185">
    <property type="entry name" value="GAF_2"/>
    <property type="match status" value="1"/>
</dbReference>
<dbReference type="EMBL" id="JAETWB010000002">
    <property type="protein sequence ID" value="MBL6078165.1"/>
    <property type="molecule type" value="Genomic_DNA"/>
</dbReference>
<dbReference type="SUPFAM" id="SSF47384">
    <property type="entry name" value="Homodimeric domain of signal transducing histidine kinase"/>
    <property type="match status" value="1"/>
</dbReference>
<dbReference type="PROSITE" id="PS50113">
    <property type="entry name" value="PAC"/>
    <property type="match status" value="2"/>
</dbReference>
<dbReference type="Pfam" id="PF02518">
    <property type="entry name" value="HATPase_c"/>
    <property type="match status" value="1"/>
</dbReference>
<evidence type="ECO:0000256" key="5">
    <source>
        <dbReference type="ARBA" id="ARBA00022777"/>
    </source>
</evidence>
<feature type="domain" description="PAS" evidence="9">
    <location>
        <begin position="192"/>
        <end position="262"/>
    </location>
</feature>
<dbReference type="InterPro" id="IPR003018">
    <property type="entry name" value="GAF"/>
</dbReference>
<dbReference type="InterPro" id="IPR013656">
    <property type="entry name" value="PAS_4"/>
</dbReference>
<dbReference type="InterPro" id="IPR000014">
    <property type="entry name" value="PAS"/>
</dbReference>
<feature type="domain" description="PAS" evidence="9">
    <location>
        <begin position="336"/>
        <end position="392"/>
    </location>
</feature>
<comment type="catalytic activity">
    <reaction evidence="1">
        <text>ATP + protein L-histidine = ADP + protein N-phospho-L-histidine.</text>
        <dbReference type="EC" id="2.7.13.3"/>
    </reaction>
</comment>
<dbReference type="PROSITE" id="PS50110">
    <property type="entry name" value="RESPONSE_REGULATORY"/>
    <property type="match status" value="1"/>
</dbReference>
<dbReference type="Proteomes" id="UP000660885">
    <property type="component" value="Unassembled WGS sequence"/>
</dbReference>
<dbReference type="CDD" id="cd00082">
    <property type="entry name" value="HisKA"/>
    <property type="match status" value="1"/>
</dbReference>
<dbReference type="NCBIfam" id="TIGR00229">
    <property type="entry name" value="sensory_box"/>
    <property type="match status" value="2"/>
</dbReference>
<dbReference type="Gene3D" id="3.30.565.10">
    <property type="entry name" value="Histidine kinase-like ATPase, C-terminal domain"/>
    <property type="match status" value="1"/>
</dbReference>
<dbReference type="RefSeq" id="WP_202831307.1">
    <property type="nucleotide sequence ID" value="NZ_JAETWB010000002.1"/>
</dbReference>
<dbReference type="InterPro" id="IPR004358">
    <property type="entry name" value="Sig_transdc_His_kin-like_C"/>
</dbReference>
<evidence type="ECO:0000256" key="6">
    <source>
        <dbReference type="PROSITE-ProRule" id="PRU00169"/>
    </source>
</evidence>
<dbReference type="InterPro" id="IPR013655">
    <property type="entry name" value="PAS_fold_3"/>
</dbReference>
<dbReference type="InterPro" id="IPR035965">
    <property type="entry name" value="PAS-like_dom_sf"/>
</dbReference>
<sequence length="847" mass="92323">MAVEDSPRATSGEAMRIQAQMKALAEAAGRVMRAPSLQATLQAITDAARNIVGAHQSVCSLTRGRDWSQSISAISLSAKYAAWQDYATGPDGSGIYAWACEENRPVRMTQAELEAHPRWRGFGARSLEHPPMRGWLAAPLVGNDGRNLGLIQLSDKIGGEFDEADEAIVMQLAQFAASAIERAEVESSLRESEARFRHMADSAPALIWMTDEQGRQVFANMHHDFLFGRPAAEMLGEGWREVVWPEDLPGHEAAFREAFAARRPYRRELRVIDRHGAVRWLRCEGVVRLDDNGRFLGYTGCSVDISAAKHAEAELRRLNETLERRVAERTVQLAASEARFRTYFETSPDLVFLINVSPEGVACFEAINPAAERFTGMKAAEIVGRPVETVLPAAIAETVAQRYRHCAEEQRRMTYETVYEVDGERRVADVILVPMGETAGGGRLVLGNARDITRTQVLEEQLRQAQKMEAVGQLTGGIAHDFNNLLTGIIGALAMLERRVEAGQVEGLERYTSVAVTSAQRAAALTQRLLAFARRQPLDPRPVEANRLIAGMEELLRRTLGPAIALELRLAEGLWPTLCDPNQLENAILNLAINARDAMPEGGRLTIGTETLILDQAAARAIGGELPPGEYVTISVGDTGMGMPPEVLERAFEPFFTTKPIGQGTGLGLSMLYGFVKQSGGHVRVESAAGQGTVFRLTLPRHRGAPDRAEARAEAEEGDGWATRSGHGETVLVVEDEPSVRLLILETLKDLGYATVEAADGPAGLKAIRSGARIDLLVTDVGLPGMNGRQLADAARELRPGLKVLFVTGYAHNTLGNQAPLQPGMELLTKPFSLTELGRRIRALIDS</sequence>
<dbReference type="PANTHER" id="PTHR43065">
    <property type="entry name" value="SENSOR HISTIDINE KINASE"/>
    <property type="match status" value="1"/>
</dbReference>
<dbReference type="Gene3D" id="3.30.450.20">
    <property type="entry name" value="PAS domain"/>
    <property type="match status" value="2"/>
</dbReference>
<keyword evidence="3 6" id="KW-0597">Phosphoprotein</keyword>
<evidence type="ECO:0000313" key="11">
    <source>
        <dbReference type="EMBL" id="MBL6078165.1"/>
    </source>
</evidence>
<dbReference type="InterPro" id="IPR036097">
    <property type="entry name" value="HisK_dim/P_sf"/>
</dbReference>
<dbReference type="SMART" id="SM00387">
    <property type="entry name" value="HATPase_c"/>
    <property type="match status" value="1"/>
</dbReference>
<name>A0ABS1U0X1_9PROT</name>
<feature type="domain" description="PAC" evidence="10">
    <location>
        <begin position="411"/>
        <end position="464"/>
    </location>
</feature>
<dbReference type="InterPro" id="IPR005467">
    <property type="entry name" value="His_kinase_dom"/>
</dbReference>
<dbReference type="SUPFAM" id="SSF55785">
    <property type="entry name" value="PYP-like sensor domain (PAS domain)"/>
    <property type="match status" value="2"/>
</dbReference>
<dbReference type="PRINTS" id="PR00344">
    <property type="entry name" value="BCTRLSENSOR"/>
</dbReference>
<dbReference type="Gene3D" id="1.10.287.130">
    <property type="match status" value="1"/>
</dbReference>
<dbReference type="CDD" id="cd18161">
    <property type="entry name" value="REC_hyHK_blue-like"/>
    <property type="match status" value="1"/>
</dbReference>
<evidence type="ECO:0000256" key="2">
    <source>
        <dbReference type="ARBA" id="ARBA00012438"/>
    </source>
</evidence>
<evidence type="ECO:0000259" key="8">
    <source>
        <dbReference type="PROSITE" id="PS50110"/>
    </source>
</evidence>
<evidence type="ECO:0000256" key="4">
    <source>
        <dbReference type="ARBA" id="ARBA00022679"/>
    </source>
</evidence>
<dbReference type="Pfam" id="PF08448">
    <property type="entry name" value="PAS_4"/>
    <property type="match status" value="1"/>
</dbReference>
<evidence type="ECO:0000256" key="3">
    <source>
        <dbReference type="ARBA" id="ARBA00022553"/>
    </source>
</evidence>
<dbReference type="InterPro" id="IPR003661">
    <property type="entry name" value="HisK_dim/P_dom"/>
</dbReference>
<dbReference type="InterPro" id="IPR003594">
    <property type="entry name" value="HATPase_dom"/>
</dbReference>
<dbReference type="InterPro" id="IPR036890">
    <property type="entry name" value="HATPase_C_sf"/>
</dbReference>
<dbReference type="Pfam" id="PF08447">
    <property type="entry name" value="PAS_3"/>
    <property type="match status" value="1"/>
</dbReference>
<dbReference type="SMART" id="SM00065">
    <property type="entry name" value="GAF"/>
    <property type="match status" value="1"/>
</dbReference>
<dbReference type="SMART" id="SM00448">
    <property type="entry name" value="REC"/>
    <property type="match status" value="1"/>
</dbReference>
<gene>
    <name evidence="11" type="ORF">JMJ56_09115</name>
</gene>
<dbReference type="InterPro" id="IPR000700">
    <property type="entry name" value="PAS-assoc_C"/>
</dbReference>
<dbReference type="InterPro" id="IPR029016">
    <property type="entry name" value="GAF-like_dom_sf"/>
</dbReference>
<evidence type="ECO:0000313" key="12">
    <source>
        <dbReference type="Proteomes" id="UP000660885"/>
    </source>
</evidence>
<accession>A0ABS1U0X1</accession>
<evidence type="ECO:0000259" key="9">
    <source>
        <dbReference type="PROSITE" id="PS50112"/>
    </source>
</evidence>
<feature type="domain" description="Histidine kinase" evidence="7">
    <location>
        <begin position="477"/>
        <end position="703"/>
    </location>
</feature>
<dbReference type="Pfam" id="PF00072">
    <property type="entry name" value="Response_reg"/>
    <property type="match status" value="1"/>
</dbReference>
<dbReference type="SUPFAM" id="SSF52172">
    <property type="entry name" value="CheY-like"/>
    <property type="match status" value="1"/>
</dbReference>
<dbReference type="PROSITE" id="PS50109">
    <property type="entry name" value="HIS_KIN"/>
    <property type="match status" value="1"/>
</dbReference>
<evidence type="ECO:0000256" key="1">
    <source>
        <dbReference type="ARBA" id="ARBA00000085"/>
    </source>
</evidence>
<dbReference type="EC" id="2.7.13.3" evidence="2"/>
<feature type="modified residue" description="4-aspartylphosphate" evidence="6">
    <location>
        <position position="780"/>
    </location>
</feature>
<feature type="domain" description="PAC" evidence="10">
    <location>
        <begin position="265"/>
        <end position="317"/>
    </location>
</feature>
<dbReference type="Gene3D" id="3.30.450.40">
    <property type="match status" value="1"/>
</dbReference>
<feature type="domain" description="Response regulatory" evidence="8">
    <location>
        <begin position="730"/>
        <end position="845"/>
    </location>
</feature>
<dbReference type="Pfam" id="PF00512">
    <property type="entry name" value="HisKA"/>
    <property type="match status" value="1"/>
</dbReference>
<dbReference type="SUPFAM" id="SSF55874">
    <property type="entry name" value="ATPase domain of HSP90 chaperone/DNA topoisomerase II/histidine kinase"/>
    <property type="match status" value="1"/>
</dbReference>
<keyword evidence="12" id="KW-1185">Reference proteome</keyword>
<proteinExistence type="predicted"/>
<dbReference type="CDD" id="cd00130">
    <property type="entry name" value="PAS"/>
    <property type="match status" value="2"/>
</dbReference>
<evidence type="ECO:0000259" key="7">
    <source>
        <dbReference type="PROSITE" id="PS50109"/>
    </source>
</evidence>
<dbReference type="PROSITE" id="PS50112">
    <property type="entry name" value="PAS"/>
    <property type="match status" value="2"/>
</dbReference>
<protein>
    <recommendedName>
        <fullName evidence="2">histidine kinase</fullName>
        <ecNumber evidence="2">2.7.13.3</ecNumber>
    </recommendedName>
</protein>